<dbReference type="CDD" id="cd04502">
    <property type="entry name" value="SGNH_hydrolase_like_7"/>
    <property type="match status" value="1"/>
</dbReference>
<evidence type="ECO:0000256" key="1">
    <source>
        <dbReference type="SAM" id="SignalP"/>
    </source>
</evidence>
<dbReference type="AlphaFoldDB" id="A0A853JBV2"/>
<dbReference type="SUPFAM" id="SSF52266">
    <property type="entry name" value="SGNH hydrolase"/>
    <property type="match status" value="1"/>
</dbReference>
<dbReference type="GO" id="GO:0016788">
    <property type="term" value="F:hydrolase activity, acting on ester bonds"/>
    <property type="evidence" value="ECO:0007669"/>
    <property type="project" value="UniProtKB-ARBA"/>
</dbReference>
<comment type="caution">
    <text evidence="3">The sequence shown here is derived from an EMBL/GenBank/DDBJ whole genome shotgun (WGS) entry which is preliminary data.</text>
</comment>
<protein>
    <recommendedName>
        <fullName evidence="2">SGNH hydrolase-type esterase domain-containing protein</fullName>
    </recommendedName>
</protein>
<proteinExistence type="predicted"/>
<dbReference type="InterPro" id="IPR013830">
    <property type="entry name" value="SGNH_hydro"/>
</dbReference>
<dbReference type="InterPro" id="IPR036514">
    <property type="entry name" value="SGNH_hydro_sf"/>
</dbReference>
<reference evidence="3 4" key="1">
    <citation type="submission" date="2020-07" db="EMBL/GenBank/DDBJ databases">
        <title>Luteimonas sp. SJ-92.</title>
        <authorList>
            <person name="Huang X.-X."/>
            <person name="Xu L."/>
            <person name="Sun J.-Q."/>
        </authorList>
    </citation>
    <scope>NUCLEOTIDE SEQUENCE [LARGE SCALE GENOMIC DNA]</scope>
    <source>
        <strain evidence="3 4">SJ-92</strain>
    </source>
</reference>
<sequence length="232" mass="25130">MHRTRGLLPAFAALLLVACAGIAAPGGGAPARALDPPSADWSADMARFAAEDAASPPPPAPVVFTGSSSIRLWDTLHEDFPGVPVLNRGFGGSHVRDAVHHAERVAIRYRPSRVLIYAGDNDTMDGRSPARVLADFQAFVARVHRELPGTPMAFIAIKPSPARVHLLGVQRESNALVRAWADATPDVDYIDVFTPMLDEDGRPRPELFGEDALHLDRDGYALWRGIVGEYLR</sequence>
<name>A0A853JBV2_9GAMM</name>
<feature type="signal peptide" evidence="1">
    <location>
        <begin position="1"/>
        <end position="23"/>
    </location>
</feature>
<keyword evidence="4" id="KW-1185">Reference proteome</keyword>
<evidence type="ECO:0000313" key="3">
    <source>
        <dbReference type="EMBL" id="NZA26723.1"/>
    </source>
</evidence>
<dbReference type="Gene3D" id="3.40.50.1110">
    <property type="entry name" value="SGNH hydrolase"/>
    <property type="match status" value="1"/>
</dbReference>
<gene>
    <name evidence="3" type="ORF">H0E84_10020</name>
</gene>
<dbReference type="EMBL" id="JACCKA010000060">
    <property type="protein sequence ID" value="NZA26723.1"/>
    <property type="molecule type" value="Genomic_DNA"/>
</dbReference>
<organism evidence="3 4">
    <name type="scientific">Luteimonas salinisoli</name>
    <dbReference type="NCBI Taxonomy" id="2752307"/>
    <lineage>
        <taxon>Bacteria</taxon>
        <taxon>Pseudomonadati</taxon>
        <taxon>Pseudomonadota</taxon>
        <taxon>Gammaproteobacteria</taxon>
        <taxon>Lysobacterales</taxon>
        <taxon>Lysobacteraceae</taxon>
        <taxon>Luteimonas</taxon>
    </lineage>
</organism>
<evidence type="ECO:0000259" key="2">
    <source>
        <dbReference type="Pfam" id="PF13472"/>
    </source>
</evidence>
<dbReference type="PROSITE" id="PS51257">
    <property type="entry name" value="PROKAR_LIPOPROTEIN"/>
    <property type="match status" value="1"/>
</dbReference>
<feature type="domain" description="SGNH hydrolase-type esterase" evidence="2">
    <location>
        <begin position="73"/>
        <end position="222"/>
    </location>
</feature>
<feature type="chain" id="PRO_5032611031" description="SGNH hydrolase-type esterase domain-containing protein" evidence="1">
    <location>
        <begin position="24"/>
        <end position="232"/>
    </location>
</feature>
<evidence type="ECO:0000313" key="4">
    <source>
        <dbReference type="Proteomes" id="UP000578091"/>
    </source>
</evidence>
<keyword evidence="1" id="KW-0732">Signal</keyword>
<dbReference type="RefSeq" id="WP_180678509.1">
    <property type="nucleotide sequence ID" value="NZ_JACCKA010000060.1"/>
</dbReference>
<accession>A0A853JBV2</accession>
<dbReference type="Pfam" id="PF13472">
    <property type="entry name" value="Lipase_GDSL_2"/>
    <property type="match status" value="1"/>
</dbReference>
<dbReference type="Proteomes" id="UP000578091">
    <property type="component" value="Unassembled WGS sequence"/>
</dbReference>